<evidence type="ECO:0000256" key="11">
    <source>
        <dbReference type="RuleBase" id="RU363063"/>
    </source>
</evidence>
<evidence type="ECO:0000256" key="6">
    <source>
        <dbReference type="ARBA" id="ARBA00022968"/>
    </source>
</evidence>
<comment type="caution">
    <text evidence="12">The sequence shown here is derived from an EMBL/GenBank/DDBJ whole genome shotgun (WGS) entry which is preliminary data.</text>
</comment>
<keyword evidence="4" id="KW-0808">Transferase</keyword>
<comment type="subcellular location">
    <subcellularLocation>
        <location evidence="1 11">Golgi apparatus membrane</location>
        <topology evidence="1 11">Single-pass type II membrane protein</topology>
    </subcellularLocation>
</comment>
<evidence type="ECO:0000256" key="5">
    <source>
        <dbReference type="ARBA" id="ARBA00022692"/>
    </source>
</evidence>
<evidence type="ECO:0000256" key="3">
    <source>
        <dbReference type="ARBA" id="ARBA00022676"/>
    </source>
</evidence>
<proteinExistence type="inferred from homology"/>
<keyword evidence="9" id="KW-0472">Membrane</keyword>
<dbReference type="GO" id="GO:0016758">
    <property type="term" value="F:hexosyltransferase activity"/>
    <property type="evidence" value="ECO:0007669"/>
    <property type="project" value="InterPro"/>
</dbReference>
<name>A0A834XTB6_APHGI</name>
<keyword evidence="6" id="KW-0735">Signal-anchor</keyword>
<comment type="similarity">
    <text evidence="2 11">Belongs to the glycosyltransferase 31 family.</text>
</comment>
<keyword evidence="10" id="KW-0325">Glycoprotein</keyword>
<evidence type="ECO:0000256" key="10">
    <source>
        <dbReference type="ARBA" id="ARBA00023180"/>
    </source>
</evidence>
<protein>
    <recommendedName>
        <fullName evidence="11">Hexosyltransferase</fullName>
        <ecNumber evidence="11">2.4.1.-</ecNumber>
    </recommendedName>
</protein>
<evidence type="ECO:0000256" key="7">
    <source>
        <dbReference type="ARBA" id="ARBA00022989"/>
    </source>
</evidence>
<dbReference type="PANTHER" id="PTHR11214">
    <property type="entry name" value="BETA-1,3-N-ACETYLGLUCOSAMINYLTRANSFERASE"/>
    <property type="match status" value="1"/>
</dbReference>
<keyword evidence="5" id="KW-0812">Transmembrane</keyword>
<organism evidence="12 13">
    <name type="scientific">Aphidius gifuensis</name>
    <name type="common">Parasitoid wasp</name>
    <dbReference type="NCBI Taxonomy" id="684658"/>
    <lineage>
        <taxon>Eukaryota</taxon>
        <taxon>Metazoa</taxon>
        <taxon>Ecdysozoa</taxon>
        <taxon>Arthropoda</taxon>
        <taxon>Hexapoda</taxon>
        <taxon>Insecta</taxon>
        <taxon>Pterygota</taxon>
        <taxon>Neoptera</taxon>
        <taxon>Endopterygota</taxon>
        <taxon>Hymenoptera</taxon>
        <taxon>Apocrita</taxon>
        <taxon>Ichneumonoidea</taxon>
        <taxon>Braconidae</taxon>
        <taxon>Aphidiinae</taxon>
        <taxon>Aphidius</taxon>
    </lineage>
</organism>
<evidence type="ECO:0000256" key="4">
    <source>
        <dbReference type="ARBA" id="ARBA00022679"/>
    </source>
</evidence>
<dbReference type="InterPro" id="IPR002659">
    <property type="entry name" value="Glyco_trans_31"/>
</dbReference>
<evidence type="ECO:0000256" key="1">
    <source>
        <dbReference type="ARBA" id="ARBA00004323"/>
    </source>
</evidence>
<evidence type="ECO:0000313" key="12">
    <source>
        <dbReference type="EMBL" id="KAF7991836.1"/>
    </source>
</evidence>
<accession>A0A834XTB6</accession>
<dbReference type="Pfam" id="PF01762">
    <property type="entry name" value="Galactosyl_T"/>
    <property type="match status" value="1"/>
</dbReference>
<keyword evidence="3 11" id="KW-0328">Glycosyltransferase</keyword>
<dbReference type="GO" id="GO:0000139">
    <property type="term" value="C:Golgi membrane"/>
    <property type="evidence" value="ECO:0007669"/>
    <property type="project" value="UniProtKB-SubCell"/>
</dbReference>
<dbReference type="PANTHER" id="PTHR11214:SF314">
    <property type="entry name" value="HEXOSYLTRANSFERASE"/>
    <property type="match status" value="1"/>
</dbReference>
<gene>
    <name evidence="12" type="ORF">HCN44_010637</name>
</gene>
<keyword evidence="7" id="KW-1133">Transmembrane helix</keyword>
<dbReference type="GO" id="GO:0006493">
    <property type="term" value="P:protein O-linked glycosylation"/>
    <property type="evidence" value="ECO:0007669"/>
    <property type="project" value="TreeGrafter"/>
</dbReference>
<dbReference type="Gene3D" id="3.90.550.50">
    <property type="match status" value="1"/>
</dbReference>
<dbReference type="OrthoDB" id="5512589at2759"/>
<dbReference type="FunFam" id="3.90.550.50:FF:000001">
    <property type="entry name" value="Hexosyltransferase"/>
    <property type="match status" value="1"/>
</dbReference>
<keyword evidence="13" id="KW-1185">Reference proteome</keyword>
<dbReference type="AlphaFoldDB" id="A0A834XTB6"/>
<keyword evidence="8 11" id="KW-0333">Golgi apparatus</keyword>
<evidence type="ECO:0000256" key="2">
    <source>
        <dbReference type="ARBA" id="ARBA00008661"/>
    </source>
</evidence>
<evidence type="ECO:0000256" key="8">
    <source>
        <dbReference type="ARBA" id="ARBA00023034"/>
    </source>
</evidence>
<reference evidence="12 13" key="1">
    <citation type="submission" date="2020-08" db="EMBL/GenBank/DDBJ databases">
        <title>Aphidius gifuensis genome sequencing and assembly.</title>
        <authorList>
            <person name="Du Z."/>
        </authorList>
    </citation>
    <scope>NUCLEOTIDE SEQUENCE [LARGE SCALE GENOMIC DNA]</scope>
    <source>
        <strain evidence="12">YNYX2018</strain>
        <tissue evidence="12">Adults</tissue>
    </source>
</reference>
<dbReference type="EC" id="2.4.1.-" evidence="11"/>
<evidence type="ECO:0000313" key="13">
    <source>
        <dbReference type="Proteomes" id="UP000639338"/>
    </source>
</evidence>
<dbReference type="Proteomes" id="UP000639338">
    <property type="component" value="Unassembled WGS sequence"/>
</dbReference>
<sequence length="285" mass="33516">MPKDKNNEYRMRIEYEEWPIEKSRNLSDYIQPETETTILTPRLNFNTTKIFISIIMTSNPENLNQRKKIRMSIDMMKNYNGNNVVVNFFIGLSENSTINKELKQESDYYNDIIQESFDDSFYNSTITDGMILKWVTKNCQNTKYIMITHDDIYINIENLIQSIFDQEKHIVGGSLLMGRLKDWEQPVKKPFNQWYIPDYEYNDKYYPFYLDSSLGYVMSTNIAKKLYEISLTETFIHFGDVFFTGICAKKAGLIHTHNADFTRNCLTEFKGCSSIITCLNGCKKN</sequence>
<dbReference type="EMBL" id="JACMRX010000004">
    <property type="protein sequence ID" value="KAF7991836.1"/>
    <property type="molecule type" value="Genomic_DNA"/>
</dbReference>
<evidence type="ECO:0000256" key="9">
    <source>
        <dbReference type="ARBA" id="ARBA00023136"/>
    </source>
</evidence>